<dbReference type="InterPro" id="IPR001204">
    <property type="entry name" value="Phos_transporter"/>
</dbReference>
<feature type="transmembrane region" description="Helical" evidence="6">
    <location>
        <begin position="80"/>
        <end position="99"/>
    </location>
</feature>
<feature type="transmembrane region" description="Helical" evidence="6">
    <location>
        <begin position="111"/>
        <end position="131"/>
    </location>
</feature>
<dbReference type="AlphaFoldDB" id="A0A7W6CHY4"/>
<keyword evidence="5 6" id="KW-0472">Membrane</keyword>
<feature type="transmembrane region" description="Helical" evidence="6">
    <location>
        <begin position="310"/>
        <end position="334"/>
    </location>
</feature>
<dbReference type="PANTHER" id="PTHR11101">
    <property type="entry name" value="PHOSPHATE TRANSPORTER"/>
    <property type="match status" value="1"/>
</dbReference>
<feature type="transmembrane region" description="Helical" evidence="6">
    <location>
        <begin position="143"/>
        <end position="165"/>
    </location>
</feature>
<comment type="caution">
    <text evidence="7">The sequence shown here is derived from an EMBL/GenBank/DDBJ whole genome shotgun (WGS) entry which is preliminary data.</text>
</comment>
<gene>
    <name evidence="7" type="ORF">GGR38_001913</name>
</gene>
<evidence type="ECO:0000256" key="2">
    <source>
        <dbReference type="ARBA" id="ARBA00022448"/>
    </source>
</evidence>
<dbReference type="Proteomes" id="UP000548867">
    <property type="component" value="Unassembled WGS sequence"/>
</dbReference>
<name>A0A7W6CHY4_9SPHN</name>
<dbReference type="Pfam" id="PF01384">
    <property type="entry name" value="PHO4"/>
    <property type="match status" value="1"/>
</dbReference>
<dbReference type="RefSeq" id="WP_183624868.1">
    <property type="nucleotide sequence ID" value="NZ_JACIDX010000006.1"/>
</dbReference>
<evidence type="ECO:0000256" key="6">
    <source>
        <dbReference type="SAM" id="Phobius"/>
    </source>
</evidence>
<keyword evidence="8" id="KW-1185">Reference proteome</keyword>
<feature type="transmembrane region" description="Helical" evidence="6">
    <location>
        <begin position="44"/>
        <end position="68"/>
    </location>
</feature>
<feature type="transmembrane region" description="Helical" evidence="6">
    <location>
        <begin position="258"/>
        <end position="277"/>
    </location>
</feature>
<evidence type="ECO:0000256" key="3">
    <source>
        <dbReference type="ARBA" id="ARBA00022692"/>
    </source>
</evidence>
<evidence type="ECO:0000256" key="1">
    <source>
        <dbReference type="ARBA" id="ARBA00004141"/>
    </source>
</evidence>
<keyword evidence="2" id="KW-0813">Transport</keyword>
<reference evidence="7 8" key="1">
    <citation type="submission" date="2020-08" db="EMBL/GenBank/DDBJ databases">
        <title>Genomic Encyclopedia of Type Strains, Phase IV (KMG-IV): sequencing the most valuable type-strain genomes for metagenomic binning, comparative biology and taxonomic classification.</title>
        <authorList>
            <person name="Goeker M."/>
        </authorList>
    </citation>
    <scope>NUCLEOTIDE SEQUENCE [LARGE SCALE GENOMIC DNA]</scope>
    <source>
        <strain evidence="7 8">DSM 27057</strain>
    </source>
</reference>
<protein>
    <submittedName>
        <fullName evidence="7">PiT family inorganic phosphate transporter</fullName>
    </submittedName>
</protein>
<evidence type="ECO:0000313" key="8">
    <source>
        <dbReference type="Proteomes" id="UP000548867"/>
    </source>
</evidence>
<dbReference type="GO" id="GO:0016020">
    <property type="term" value="C:membrane"/>
    <property type="evidence" value="ECO:0007669"/>
    <property type="project" value="UniProtKB-SubCell"/>
</dbReference>
<dbReference type="EMBL" id="JACIDX010000006">
    <property type="protein sequence ID" value="MBB3954964.1"/>
    <property type="molecule type" value="Genomic_DNA"/>
</dbReference>
<evidence type="ECO:0000256" key="4">
    <source>
        <dbReference type="ARBA" id="ARBA00022989"/>
    </source>
</evidence>
<proteinExistence type="predicted"/>
<dbReference type="PANTHER" id="PTHR11101:SF80">
    <property type="entry name" value="PHOSPHATE TRANSPORTER"/>
    <property type="match status" value="1"/>
</dbReference>
<evidence type="ECO:0000313" key="7">
    <source>
        <dbReference type="EMBL" id="MBB3954964.1"/>
    </source>
</evidence>
<accession>A0A7W6CHY4</accession>
<keyword evidence="4 6" id="KW-1133">Transmembrane helix</keyword>
<evidence type="ECO:0000256" key="5">
    <source>
        <dbReference type="ARBA" id="ARBA00023136"/>
    </source>
</evidence>
<keyword evidence="3 6" id="KW-0812">Transmembrane</keyword>
<dbReference type="GO" id="GO:0035435">
    <property type="term" value="P:phosphate ion transmembrane transport"/>
    <property type="evidence" value="ECO:0007669"/>
    <property type="project" value="TreeGrafter"/>
</dbReference>
<feature type="transmembrane region" description="Helical" evidence="6">
    <location>
        <begin position="217"/>
        <end position="237"/>
    </location>
</feature>
<comment type="subcellular location">
    <subcellularLocation>
        <location evidence="1">Membrane</location>
        <topology evidence="1">Multi-pass membrane protein</topology>
    </subcellularLocation>
</comment>
<organism evidence="7 8">
    <name type="scientific">Novosphingobium sediminicola</name>
    <dbReference type="NCBI Taxonomy" id="563162"/>
    <lineage>
        <taxon>Bacteria</taxon>
        <taxon>Pseudomonadati</taxon>
        <taxon>Pseudomonadota</taxon>
        <taxon>Alphaproteobacteria</taxon>
        <taxon>Sphingomonadales</taxon>
        <taxon>Sphingomonadaceae</taxon>
        <taxon>Novosphingobium</taxon>
    </lineage>
</organism>
<dbReference type="GO" id="GO:0005315">
    <property type="term" value="F:phosphate transmembrane transporter activity"/>
    <property type="evidence" value="ECO:0007669"/>
    <property type="project" value="InterPro"/>
</dbReference>
<sequence length="338" mass="35278">MDHVIVALPLIIALVALALAFDFINGLHDAANSIATVVSTKLLTPVQAVLFAAFFNFAAYWLFGLKVAETVGKGIIDKDLVTPHVIFGALVGAMVWNVFTWVKGIPSSSSHALVGGLVGSGVMHAGTNAIVWSGIIKTTSFIALAPLLGMMAAMMLMMITSWIFMKATAKSAEGVFKKLHIVSAAAYSLGHGANDAQKTMGIITVLLYSQGLLKGDFAVPGWVVIGCYVAMGLGTLSGGWKIIETMGSRITKLSHHQGFCASMGGSLLLFGATAFGIPVSTTHTITGCIMGVGAAKRTSAVRWGVAQRLVVAWLVTIPAAALVGAAFYELAVVIDRAL</sequence>